<dbReference type="FunFam" id="3.40.50.300:FF:000382">
    <property type="entry name" value="Lon protease homolog 2, peroxisomal"/>
    <property type="match status" value="1"/>
</dbReference>
<dbReference type="Pfam" id="PF00004">
    <property type="entry name" value="AAA"/>
    <property type="match status" value="1"/>
</dbReference>
<dbReference type="Pfam" id="PF22667">
    <property type="entry name" value="Lon_lid"/>
    <property type="match status" value="1"/>
</dbReference>
<dbReference type="InterPro" id="IPR054594">
    <property type="entry name" value="Lon_lid"/>
</dbReference>
<keyword evidence="6 9" id="KW-0720">Serine protease</keyword>
<evidence type="ECO:0000313" key="18">
    <source>
        <dbReference type="Proteomes" id="UP000051096"/>
    </source>
</evidence>
<evidence type="ECO:0000256" key="1">
    <source>
        <dbReference type="ARBA" id="ARBA00004496"/>
    </source>
</evidence>
<dbReference type="InterPro" id="IPR027065">
    <property type="entry name" value="Lon_Prtase"/>
</dbReference>
<dbReference type="InterPro" id="IPR014721">
    <property type="entry name" value="Ribsml_uS5_D2-typ_fold_subgr"/>
</dbReference>
<evidence type="ECO:0000256" key="2">
    <source>
        <dbReference type="ARBA" id="ARBA00022490"/>
    </source>
</evidence>
<dbReference type="SMART" id="SM00382">
    <property type="entry name" value="AAA"/>
    <property type="match status" value="1"/>
</dbReference>
<dbReference type="NCBIfam" id="TIGR00763">
    <property type="entry name" value="lon"/>
    <property type="match status" value="1"/>
</dbReference>
<organism evidence="17 18">
    <name type="scientific">candidate division WOR_3 bacterium SM23_60</name>
    <dbReference type="NCBI Taxonomy" id="1703780"/>
    <lineage>
        <taxon>Bacteria</taxon>
        <taxon>Bacteria division WOR-3</taxon>
    </lineage>
</organism>
<dbReference type="Proteomes" id="UP000051096">
    <property type="component" value="Unassembled WGS sequence"/>
</dbReference>
<dbReference type="PATRIC" id="fig|1703780.3.peg.1852"/>
<dbReference type="InterPro" id="IPR027543">
    <property type="entry name" value="Lon_bac"/>
</dbReference>
<dbReference type="Pfam" id="PF02190">
    <property type="entry name" value="LON_substr_bdg"/>
    <property type="match status" value="1"/>
</dbReference>
<comment type="function">
    <text evidence="9">ATP-dependent serine protease that mediates the selective degradation of mutant and abnormal proteins as well as certain short-lived regulatory proteins. Required for cellular homeostasis and for survival from DNA damage and developmental changes induced by stress. Degrades polypeptides processively to yield small peptide fragments that are 5 to 10 amino acids long. Binds to DNA in a double-stranded, site-specific manner.</text>
</comment>
<evidence type="ECO:0000256" key="9">
    <source>
        <dbReference type="HAMAP-Rule" id="MF_01973"/>
    </source>
</evidence>
<dbReference type="Pfam" id="PF05362">
    <property type="entry name" value="Lon_C"/>
    <property type="match status" value="1"/>
</dbReference>
<dbReference type="SUPFAM" id="SSF52540">
    <property type="entry name" value="P-loop containing nucleoside triphosphate hydrolases"/>
    <property type="match status" value="1"/>
</dbReference>
<dbReference type="PROSITE" id="PS01046">
    <property type="entry name" value="LON_SER"/>
    <property type="match status" value="1"/>
</dbReference>
<evidence type="ECO:0000259" key="15">
    <source>
        <dbReference type="PROSITE" id="PS51786"/>
    </source>
</evidence>
<dbReference type="PROSITE" id="PS51787">
    <property type="entry name" value="LON_N"/>
    <property type="match status" value="1"/>
</dbReference>
<dbReference type="GO" id="GO:0034605">
    <property type="term" value="P:cellular response to heat"/>
    <property type="evidence" value="ECO:0007669"/>
    <property type="project" value="UniProtKB-UniRule"/>
</dbReference>
<dbReference type="GO" id="GO:0004176">
    <property type="term" value="F:ATP-dependent peptidase activity"/>
    <property type="evidence" value="ECO:0007669"/>
    <property type="project" value="UniProtKB-UniRule"/>
</dbReference>
<dbReference type="SUPFAM" id="SSF54211">
    <property type="entry name" value="Ribosomal protein S5 domain 2-like"/>
    <property type="match status" value="1"/>
</dbReference>
<dbReference type="HAMAP" id="MF_01973">
    <property type="entry name" value="lon_bact"/>
    <property type="match status" value="1"/>
</dbReference>
<dbReference type="InterPro" id="IPR003593">
    <property type="entry name" value="AAA+_ATPase"/>
</dbReference>
<sequence>MKRTPAKDSVTIPSEIGIIPIKGGVVFPEQIVPLVIHTQKLAKLIDEILTTNKLAGALTQRNQEIEEPTPHQVYETGCVIQINKMLRFPDGTIRLLIRGLKRFKVSTFTQAQPYLKARITLLPSEYKKTMALEALMRNVVSMFQHLVSLAPYLPDELGAVVLNIDDPDRLADFVTSYTNFDFAEKQTLLETLDVKERINKLIPMLQKEISILELGVKIRSQVKTELDKGQREFYLREQLKAIQKELGEGDEQTREIEELRQKITEAKMPERIEQVAFKELDRLSKIPPQAAEYTVARTYIDWLIAVPWNRSTEDNLDIKRAKRILDEDHYDLQKVKERVLEYLAVKKLKPDSRGSILCFIGPPGVGKTSLGKSIARALGRKFVRVSLGGIRDEAEIRGHRRTYVGALPGRIVQLIKSCDSNNPVFMLDEIDKVGADFRGDPSSALLEVLDPEQNSTFSDHYLEVPFDLSNVMFIATGNIIDPIIPALKDRMEIIQLPGYIMEEKVEIAKRYLIPRRIAESGLKSRQVHFSKTAIRSIISGYTKEAGVRNLEREIGSICRKVAKRFAEGKHQPVRISAKSIAQYLGPPKTYSEIAARKGQIGVATGLAWTPFGGEILFIESIRMRGKSALILTGLLGDVMKESCQAALSHLKTKLPSWNIAEDTLKDVDIHVHIPSGAIPKDGPSAGLAVVLSMASLMRGQEINPKIASSGEITLTGRVLPVGGIKEKVIAAKRAGIEAIILPKDNEKDLVEIPQHVRAGVTFKFVSTIDQALKHVFITRKKKPKGGTQF</sequence>
<feature type="domain" description="Lon N-terminal" evidence="16">
    <location>
        <begin position="16"/>
        <end position="209"/>
    </location>
</feature>
<keyword evidence="8 9" id="KW-0346">Stress response</keyword>
<dbReference type="Gene3D" id="3.40.50.300">
    <property type="entry name" value="P-loop containing nucleotide triphosphate hydrolases"/>
    <property type="match status" value="1"/>
</dbReference>
<feature type="active site" evidence="9 11">
    <location>
        <position position="727"/>
    </location>
</feature>
<dbReference type="SMART" id="SM00464">
    <property type="entry name" value="LON"/>
    <property type="match status" value="1"/>
</dbReference>
<dbReference type="InterPro" id="IPR004815">
    <property type="entry name" value="Lon_bac/euk-typ"/>
</dbReference>
<evidence type="ECO:0000256" key="3">
    <source>
        <dbReference type="ARBA" id="ARBA00022670"/>
    </source>
</evidence>
<keyword evidence="5 9" id="KW-0378">Hydrolase</keyword>
<evidence type="ECO:0000256" key="4">
    <source>
        <dbReference type="ARBA" id="ARBA00022741"/>
    </source>
</evidence>
<dbReference type="Gene3D" id="1.20.58.1480">
    <property type="match status" value="1"/>
</dbReference>
<dbReference type="InterPro" id="IPR027417">
    <property type="entry name" value="P-loop_NTPase"/>
</dbReference>
<dbReference type="Gene3D" id="1.10.8.60">
    <property type="match status" value="1"/>
</dbReference>
<name>A0A0S8G752_UNCW3</name>
<protein>
    <recommendedName>
        <fullName evidence="9 10">Lon protease</fullName>
        <ecNumber evidence="9 10">3.4.21.53</ecNumber>
    </recommendedName>
    <alternativeName>
        <fullName evidence="9">ATP-dependent protease La</fullName>
    </alternativeName>
</protein>
<dbReference type="Gene3D" id="1.20.5.5270">
    <property type="match status" value="1"/>
</dbReference>
<keyword evidence="4 9" id="KW-0547">Nucleotide-binding</keyword>
<dbReference type="InterPro" id="IPR003111">
    <property type="entry name" value="Lon_prtase_N"/>
</dbReference>
<evidence type="ECO:0000256" key="13">
    <source>
        <dbReference type="PROSITE-ProRule" id="PRU01122"/>
    </source>
</evidence>
<dbReference type="PRINTS" id="PR00830">
    <property type="entry name" value="ENDOLAPTASE"/>
</dbReference>
<dbReference type="GO" id="GO:0005737">
    <property type="term" value="C:cytoplasm"/>
    <property type="evidence" value="ECO:0007669"/>
    <property type="project" value="UniProtKB-SubCell"/>
</dbReference>
<dbReference type="GO" id="GO:0043565">
    <property type="term" value="F:sequence-specific DNA binding"/>
    <property type="evidence" value="ECO:0007669"/>
    <property type="project" value="UniProtKB-UniRule"/>
</dbReference>
<feature type="active site" evidence="9 11">
    <location>
        <position position="684"/>
    </location>
</feature>
<evidence type="ECO:0000256" key="6">
    <source>
        <dbReference type="ARBA" id="ARBA00022825"/>
    </source>
</evidence>
<evidence type="ECO:0000256" key="11">
    <source>
        <dbReference type="PIRSR" id="PIRSR001174-1"/>
    </source>
</evidence>
<reference evidence="17 18" key="1">
    <citation type="journal article" date="2015" name="Microbiome">
        <title>Genomic resolution of linkages in carbon, nitrogen, and sulfur cycling among widespread estuary sediment bacteria.</title>
        <authorList>
            <person name="Baker B.J."/>
            <person name="Lazar C.S."/>
            <person name="Teske A.P."/>
            <person name="Dick G.J."/>
        </authorList>
    </citation>
    <scope>NUCLEOTIDE SEQUENCE [LARGE SCALE GENOMIC DNA]</scope>
    <source>
        <strain evidence="17">SM23_60</strain>
    </source>
</reference>
<comment type="subcellular location">
    <subcellularLocation>
        <location evidence="1 9 10">Cytoplasm</location>
    </subcellularLocation>
</comment>
<evidence type="ECO:0000256" key="7">
    <source>
        <dbReference type="ARBA" id="ARBA00022840"/>
    </source>
</evidence>
<evidence type="ECO:0000256" key="5">
    <source>
        <dbReference type="ARBA" id="ARBA00022801"/>
    </source>
</evidence>
<dbReference type="PROSITE" id="PS51786">
    <property type="entry name" value="LON_PROTEOLYTIC"/>
    <property type="match status" value="1"/>
</dbReference>
<evidence type="ECO:0000259" key="16">
    <source>
        <dbReference type="PROSITE" id="PS51787"/>
    </source>
</evidence>
<comment type="induction">
    <text evidence="9">By heat shock.</text>
</comment>
<dbReference type="InterPro" id="IPR015947">
    <property type="entry name" value="PUA-like_sf"/>
</dbReference>
<dbReference type="EMBL" id="LJUO01000157">
    <property type="protein sequence ID" value="KPK68672.1"/>
    <property type="molecule type" value="Genomic_DNA"/>
</dbReference>
<dbReference type="InterPro" id="IPR008269">
    <property type="entry name" value="Lon_proteolytic"/>
</dbReference>
<evidence type="ECO:0000256" key="10">
    <source>
        <dbReference type="PIRNR" id="PIRNR001174"/>
    </source>
</evidence>
<feature type="domain" description="Lon proteolytic" evidence="15">
    <location>
        <begin position="597"/>
        <end position="778"/>
    </location>
</feature>
<evidence type="ECO:0000256" key="12">
    <source>
        <dbReference type="PIRSR" id="PIRSR001174-2"/>
    </source>
</evidence>
<dbReference type="EC" id="3.4.21.53" evidence="9 10"/>
<comment type="similarity">
    <text evidence="9 10 13 14">Belongs to the peptidase S16 family.</text>
</comment>
<keyword evidence="3 9" id="KW-0645">Protease</keyword>
<comment type="caution">
    <text evidence="17">The sequence shown here is derived from an EMBL/GenBank/DDBJ whole genome shotgun (WGS) entry which is preliminary data.</text>
</comment>
<evidence type="ECO:0000256" key="14">
    <source>
        <dbReference type="RuleBase" id="RU000591"/>
    </source>
</evidence>
<dbReference type="CDD" id="cd19500">
    <property type="entry name" value="RecA-like_Lon"/>
    <property type="match status" value="1"/>
</dbReference>
<evidence type="ECO:0000256" key="8">
    <source>
        <dbReference type="ARBA" id="ARBA00023016"/>
    </source>
</evidence>
<dbReference type="SUPFAM" id="SSF88697">
    <property type="entry name" value="PUA domain-like"/>
    <property type="match status" value="1"/>
</dbReference>
<keyword evidence="7 9" id="KW-0067">ATP-binding</keyword>
<accession>A0A0S8G752</accession>
<dbReference type="GO" id="GO:0006515">
    <property type="term" value="P:protein quality control for misfolded or incompletely synthesized proteins"/>
    <property type="evidence" value="ECO:0007669"/>
    <property type="project" value="UniProtKB-UniRule"/>
</dbReference>
<comment type="catalytic activity">
    <reaction evidence="9 10 13">
        <text>Hydrolysis of proteins in presence of ATP.</text>
        <dbReference type="EC" id="3.4.21.53"/>
    </reaction>
</comment>
<dbReference type="Gene3D" id="3.30.230.10">
    <property type="match status" value="1"/>
</dbReference>
<dbReference type="Gene3D" id="2.30.130.40">
    <property type="entry name" value="LON domain-like"/>
    <property type="match status" value="1"/>
</dbReference>
<gene>
    <name evidence="9" type="primary">lon</name>
    <name evidence="17" type="ORF">AMJ87_11545</name>
</gene>
<dbReference type="GO" id="GO:0016887">
    <property type="term" value="F:ATP hydrolysis activity"/>
    <property type="evidence" value="ECO:0007669"/>
    <property type="project" value="UniProtKB-UniRule"/>
</dbReference>
<dbReference type="InterPro" id="IPR008268">
    <property type="entry name" value="Peptidase_S16_AS"/>
</dbReference>
<keyword evidence="2 9" id="KW-0963">Cytoplasm</keyword>
<proteinExistence type="evidence at transcript level"/>
<dbReference type="AlphaFoldDB" id="A0A0S8G752"/>
<dbReference type="FunFam" id="1.20.5.5270:FF:000002">
    <property type="entry name" value="Lon protease homolog"/>
    <property type="match status" value="1"/>
</dbReference>
<dbReference type="GO" id="GO:0005524">
    <property type="term" value="F:ATP binding"/>
    <property type="evidence" value="ECO:0007669"/>
    <property type="project" value="UniProtKB-UniRule"/>
</dbReference>
<dbReference type="GO" id="GO:0004252">
    <property type="term" value="F:serine-type endopeptidase activity"/>
    <property type="evidence" value="ECO:0007669"/>
    <property type="project" value="UniProtKB-UniRule"/>
</dbReference>
<dbReference type="PANTHER" id="PTHR10046">
    <property type="entry name" value="ATP DEPENDENT LON PROTEASE FAMILY MEMBER"/>
    <property type="match status" value="1"/>
</dbReference>
<comment type="subunit">
    <text evidence="9 10">Homohexamer. Organized in a ring with a central cavity.</text>
</comment>
<dbReference type="InterPro" id="IPR020568">
    <property type="entry name" value="Ribosomal_Su5_D2-typ_SF"/>
</dbReference>
<evidence type="ECO:0000313" key="17">
    <source>
        <dbReference type="EMBL" id="KPK68672.1"/>
    </source>
</evidence>
<dbReference type="InterPro" id="IPR003959">
    <property type="entry name" value="ATPase_AAA_core"/>
</dbReference>
<dbReference type="InterPro" id="IPR046336">
    <property type="entry name" value="Lon_prtase_N_sf"/>
</dbReference>
<feature type="binding site" evidence="9 12">
    <location>
        <begin position="361"/>
        <end position="368"/>
    </location>
    <ligand>
        <name>ATP</name>
        <dbReference type="ChEBI" id="CHEBI:30616"/>
    </ligand>
</feature>
<dbReference type="PIRSF" id="PIRSF001174">
    <property type="entry name" value="Lon_proteas"/>
    <property type="match status" value="1"/>
</dbReference>